<dbReference type="PANTHER" id="PTHR32251">
    <property type="entry name" value="3-OXO-5-ALPHA-STEROID 4-DEHYDROGENASE"/>
    <property type="match status" value="1"/>
</dbReference>
<dbReference type="AlphaFoldDB" id="A0A1H9LBM8"/>
<dbReference type="Pfam" id="PF06966">
    <property type="entry name" value="DUF1295"/>
    <property type="match status" value="1"/>
</dbReference>
<dbReference type="GO" id="GO:0016020">
    <property type="term" value="C:membrane"/>
    <property type="evidence" value="ECO:0007669"/>
    <property type="project" value="TreeGrafter"/>
</dbReference>
<feature type="transmembrane region" description="Helical" evidence="1">
    <location>
        <begin position="190"/>
        <end position="217"/>
    </location>
</feature>
<dbReference type="InterPro" id="IPR010721">
    <property type="entry name" value="UstE-like"/>
</dbReference>
<evidence type="ECO:0000313" key="2">
    <source>
        <dbReference type="EMBL" id="SER08393.1"/>
    </source>
</evidence>
<reference evidence="3" key="1">
    <citation type="submission" date="2016-10" db="EMBL/GenBank/DDBJ databases">
        <authorList>
            <person name="Varghese N."/>
            <person name="Submissions S."/>
        </authorList>
    </citation>
    <scope>NUCLEOTIDE SEQUENCE [LARGE SCALE GENOMIC DNA]</scope>
    <source>
        <strain evidence="3">DSM 44437</strain>
    </source>
</reference>
<gene>
    <name evidence="2" type="ORF">SAMN04488000_10637</name>
</gene>
<keyword evidence="1" id="KW-0472">Membrane</keyword>
<dbReference type="STRING" id="65499.SAMN04488000_10637"/>
<dbReference type="PANTHER" id="PTHR32251:SF17">
    <property type="entry name" value="STEROID 5-ALPHA REDUCTASE C-TERMINAL DOMAIN-CONTAINING PROTEIN"/>
    <property type="match status" value="1"/>
</dbReference>
<dbReference type="Gene3D" id="1.20.120.1630">
    <property type="match status" value="1"/>
</dbReference>
<keyword evidence="3" id="KW-1185">Reference proteome</keyword>
<sequence>MSFLITLVAVLALLSGLFLYADSRKRYDLIDSVWGPGFAVIAVLTLVFAEGEPTRQWIITALTAVWGVRLGVHIHSRNKGKDEDPRYQDILRRAKGNPRLKMYRVYLLQAVLMWIVSLPVQAAQHLSAPFGVLDWVGTGVWLVGFVFEAVGDWQLSRFRADPANKGAVMDRGLWRYTRHPNYFGDSVVWWGLYLFALHSWVAALTIIGPVVMTWLLAKGSGKPLLEKDIVSRRPGYAEYVRRTSGFFPLPPKSRVKA</sequence>
<accession>A0A1H9LBM8</accession>
<proteinExistence type="predicted"/>
<dbReference type="PROSITE" id="PS50244">
    <property type="entry name" value="S5A_REDUCTASE"/>
    <property type="match status" value="1"/>
</dbReference>
<evidence type="ECO:0000256" key="1">
    <source>
        <dbReference type="SAM" id="Phobius"/>
    </source>
</evidence>
<protein>
    <submittedName>
        <fullName evidence="2">Steroid 5-alpha reductase family enzyme</fullName>
    </submittedName>
</protein>
<dbReference type="Proteomes" id="UP000199503">
    <property type="component" value="Unassembled WGS sequence"/>
</dbReference>
<evidence type="ECO:0000313" key="3">
    <source>
        <dbReference type="Proteomes" id="UP000199503"/>
    </source>
</evidence>
<keyword evidence="1" id="KW-1133">Transmembrane helix</keyword>
<keyword evidence="1" id="KW-0812">Transmembrane</keyword>
<dbReference type="RefSeq" id="WP_089917083.1">
    <property type="nucleotide sequence ID" value="NZ_FOFV01000006.1"/>
</dbReference>
<dbReference type="EMBL" id="FOFV01000006">
    <property type="protein sequence ID" value="SER08393.1"/>
    <property type="molecule type" value="Genomic_DNA"/>
</dbReference>
<name>A0A1H9LBM8_9PSEU</name>
<organism evidence="2 3">
    <name type="scientific">Lentzea albida</name>
    <dbReference type="NCBI Taxonomy" id="65499"/>
    <lineage>
        <taxon>Bacteria</taxon>
        <taxon>Bacillati</taxon>
        <taxon>Actinomycetota</taxon>
        <taxon>Actinomycetes</taxon>
        <taxon>Pseudonocardiales</taxon>
        <taxon>Pseudonocardiaceae</taxon>
        <taxon>Lentzea</taxon>
    </lineage>
</organism>
<feature type="transmembrane region" description="Helical" evidence="1">
    <location>
        <begin position="103"/>
        <end position="123"/>
    </location>
</feature>
<dbReference type="OrthoDB" id="9779233at2"/>